<protein>
    <recommendedName>
        <fullName evidence="2">CHK kinase-like domain-containing protein</fullName>
    </recommendedName>
</protein>
<evidence type="ECO:0000256" key="1">
    <source>
        <dbReference type="SAM" id="Phobius"/>
    </source>
</evidence>
<keyword evidence="4" id="KW-1185">Reference proteome</keyword>
<organism evidence="3 4">
    <name type="scientific">Callosobruchus maculatus</name>
    <name type="common">Southern cowpea weevil</name>
    <name type="synonym">Pulse bruchid</name>
    <dbReference type="NCBI Taxonomy" id="64391"/>
    <lineage>
        <taxon>Eukaryota</taxon>
        <taxon>Metazoa</taxon>
        <taxon>Ecdysozoa</taxon>
        <taxon>Arthropoda</taxon>
        <taxon>Hexapoda</taxon>
        <taxon>Insecta</taxon>
        <taxon>Pterygota</taxon>
        <taxon>Neoptera</taxon>
        <taxon>Endopterygota</taxon>
        <taxon>Coleoptera</taxon>
        <taxon>Polyphaga</taxon>
        <taxon>Cucujiformia</taxon>
        <taxon>Chrysomeloidea</taxon>
        <taxon>Chrysomelidae</taxon>
        <taxon>Bruchinae</taxon>
        <taxon>Bruchini</taxon>
        <taxon>Callosobruchus</taxon>
    </lineage>
</organism>
<dbReference type="Pfam" id="PF02958">
    <property type="entry name" value="EcKL"/>
    <property type="match status" value="1"/>
</dbReference>
<feature type="transmembrane region" description="Helical" evidence="1">
    <location>
        <begin position="355"/>
        <end position="373"/>
    </location>
</feature>
<dbReference type="PANTHER" id="PTHR11012">
    <property type="entry name" value="PROTEIN KINASE-LIKE DOMAIN-CONTAINING"/>
    <property type="match status" value="1"/>
</dbReference>
<evidence type="ECO:0000313" key="4">
    <source>
        <dbReference type="Proteomes" id="UP000410492"/>
    </source>
</evidence>
<keyword evidence="1" id="KW-0472">Membrane</keyword>
<dbReference type="EMBL" id="CAACVG010010694">
    <property type="protein sequence ID" value="VEN56400.1"/>
    <property type="molecule type" value="Genomic_DNA"/>
</dbReference>
<dbReference type="Proteomes" id="UP000410492">
    <property type="component" value="Unassembled WGS sequence"/>
</dbReference>
<proteinExistence type="predicted"/>
<gene>
    <name evidence="3" type="ORF">CALMAC_LOCUS15304</name>
</gene>
<name>A0A653D8D2_CALMS</name>
<keyword evidence="1" id="KW-1133">Transmembrane helix</keyword>
<sequence>MSELQIKKIYQILQVYVGKEWSICNLEVVPLLPKGENYCTNVLGVSASLKPGEGKQARAIRAIAKCSVSTGIFKIGFLNIYQREVNFYTRIIPCLKEFVRKHCNEDMEDMFPEFYGCSDQPQKATADSILLIEDLTTKGFEIKDRFVGYDYDEIQAVLKTVAFFHGVSLAMKIKDPISFEANIKSLSQIDLFSREVMERLWEMVPDVEQDNESNAKLLLQILEDYHIPQQYIHKMANFLASQYLPFAGEKLHTVPGTEPFSTLIHNDLWINNIMHIIRNGSTSETKLIDFQMYRYNHPANDLMHLLFTSVKHAVLKEHLDDLIEFYYKELITSLLRMECDISGFEKQQFFKDINVSMEAVFGHIIYMILFVVFGKRKSDSDNYEPPSIKGKNDDIPEEAKKNFCFLVEQVFKRNWCIGIDGLQ</sequence>
<dbReference type="InterPro" id="IPR011009">
    <property type="entry name" value="Kinase-like_dom_sf"/>
</dbReference>
<dbReference type="Gene3D" id="3.90.1200.10">
    <property type="match status" value="1"/>
</dbReference>
<dbReference type="InterPro" id="IPR004119">
    <property type="entry name" value="EcKL"/>
</dbReference>
<dbReference type="InterPro" id="IPR015897">
    <property type="entry name" value="CHK_kinase-like"/>
</dbReference>
<dbReference type="SMART" id="SM00587">
    <property type="entry name" value="CHK"/>
    <property type="match status" value="1"/>
</dbReference>
<evidence type="ECO:0000259" key="2">
    <source>
        <dbReference type="SMART" id="SM00587"/>
    </source>
</evidence>
<reference evidence="3 4" key="1">
    <citation type="submission" date="2019-01" db="EMBL/GenBank/DDBJ databases">
        <authorList>
            <person name="Sayadi A."/>
        </authorList>
    </citation>
    <scope>NUCLEOTIDE SEQUENCE [LARGE SCALE GENOMIC DNA]</scope>
</reference>
<evidence type="ECO:0000313" key="3">
    <source>
        <dbReference type="EMBL" id="VEN56400.1"/>
    </source>
</evidence>
<dbReference type="OrthoDB" id="6334212at2759"/>
<dbReference type="AlphaFoldDB" id="A0A653D8D2"/>
<dbReference type="PANTHER" id="PTHR11012:SF55">
    <property type="entry name" value="BHLH DOMAIN-CONTAINING PROTEIN"/>
    <property type="match status" value="1"/>
</dbReference>
<accession>A0A653D8D2</accession>
<feature type="domain" description="CHK kinase-like" evidence="2">
    <location>
        <begin position="130"/>
        <end position="336"/>
    </location>
</feature>
<keyword evidence="1" id="KW-0812">Transmembrane</keyword>
<dbReference type="SUPFAM" id="SSF56112">
    <property type="entry name" value="Protein kinase-like (PK-like)"/>
    <property type="match status" value="1"/>
</dbReference>